<reference evidence="1 2" key="1">
    <citation type="submission" date="2019-08" db="EMBL/GenBank/DDBJ databases">
        <title>Draft genome sequences of two oriental melons (Cucumis melo L. var makuwa).</title>
        <authorList>
            <person name="Kwon S.-Y."/>
        </authorList>
    </citation>
    <scope>NUCLEOTIDE SEQUENCE [LARGE SCALE GENOMIC DNA]</scope>
    <source>
        <strain evidence="2">cv. SW 3</strain>
        <tissue evidence="1">Leaf</tissue>
    </source>
</reference>
<comment type="caution">
    <text evidence="1">The sequence shown here is derived from an EMBL/GenBank/DDBJ whole genome shotgun (WGS) entry which is preliminary data.</text>
</comment>
<dbReference type="Proteomes" id="UP000321393">
    <property type="component" value="Unassembled WGS sequence"/>
</dbReference>
<organism evidence="1 2">
    <name type="scientific">Cucumis melo var. makuwa</name>
    <name type="common">Oriental melon</name>
    <dbReference type="NCBI Taxonomy" id="1194695"/>
    <lineage>
        <taxon>Eukaryota</taxon>
        <taxon>Viridiplantae</taxon>
        <taxon>Streptophyta</taxon>
        <taxon>Embryophyta</taxon>
        <taxon>Tracheophyta</taxon>
        <taxon>Spermatophyta</taxon>
        <taxon>Magnoliopsida</taxon>
        <taxon>eudicotyledons</taxon>
        <taxon>Gunneridae</taxon>
        <taxon>Pentapetalae</taxon>
        <taxon>rosids</taxon>
        <taxon>fabids</taxon>
        <taxon>Cucurbitales</taxon>
        <taxon>Cucurbitaceae</taxon>
        <taxon>Benincaseae</taxon>
        <taxon>Cucumis</taxon>
    </lineage>
</organism>
<dbReference type="EMBL" id="SSTE01020983">
    <property type="protein sequence ID" value="KAA0033131.1"/>
    <property type="molecule type" value="Genomic_DNA"/>
</dbReference>
<evidence type="ECO:0000313" key="2">
    <source>
        <dbReference type="Proteomes" id="UP000321393"/>
    </source>
</evidence>
<gene>
    <name evidence="1" type="ORF">E6C27_scaffold269G002700</name>
</gene>
<proteinExistence type="predicted"/>
<evidence type="ECO:0000313" key="1">
    <source>
        <dbReference type="EMBL" id="KAA0033131.1"/>
    </source>
</evidence>
<name>A0A5A7SUH3_CUCMM</name>
<accession>A0A5A7SUH3</accession>
<protein>
    <submittedName>
        <fullName evidence="1">Uncharacterized protein</fullName>
    </submittedName>
</protein>
<sequence length="101" mass="11486">MYIYRLPNNQPPLTLPTTTNTHISFISLHSAQQYSMTNFKTVLEDHFPGRATSLSSHIGGAKKIIKEKLTIDSFMRLEGHIWKVCRNGHNLQQPVSPPYPP</sequence>
<dbReference type="AlphaFoldDB" id="A0A5A7SUH3"/>